<dbReference type="PROSITE" id="PS51374">
    <property type="entry name" value="NDPK_LIKE"/>
    <property type="match status" value="1"/>
</dbReference>
<dbReference type="InterPro" id="IPR001564">
    <property type="entry name" value="Nucleoside_diP_kinase"/>
</dbReference>
<comment type="catalytic activity">
    <reaction evidence="10">
        <text>a 2'-deoxyribonucleoside 5'-diphosphate + ATP = a 2'-deoxyribonucleoside 5'-triphosphate + ADP</text>
        <dbReference type="Rhea" id="RHEA:44640"/>
        <dbReference type="ChEBI" id="CHEBI:30616"/>
        <dbReference type="ChEBI" id="CHEBI:61560"/>
        <dbReference type="ChEBI" id="CHEBI:73316"/>
        <dbReference type="ChEBI" id="CHEBI:456216"/>
        <dbReference type="EC" id="2.7.4.6"/>
    </reaction>
</comment>
<feature type="binding site" evidence="8">
    <location>
        <position position="93"/>
    </location>
    <ligand>
        <name>ATP</name>
        <dbReference type="ChEBI" id="CHEBI:30616"/>
    </ligand>
</feature>
<dbReference type="Pfam" id="PF00334">
    <property type="entry name" value="NDK"/>
    <property type="match status" value="1"/>
</dbReference>
<evidence type="ECO:0000256" key="1">
    <source>
        <dbReference type="ARBA" id="ARBA00001946"/>
    </source>
</evidence>
<feature type="binding site" evidence="8">
    <location>
        <position position="113"/>
    </location>
    <ligand>
        <name>ATP</name>
        <dbReference type="ChEBI" id="CHEBI:30616"/>
    </ligand>
</feature>
<dbReference type="Gene3D" id="3.30.70.141">
    <property type="entry name" value="Nucleoside diphosphate kinase-like domain"/>
    <property type="match status" value="1"/>
</dbReference>
<feature type="binding site" evidence="8">
    <location>
        <position position="123"/>
    </location>
    <ligand>
        <name>ATP</name>
        <dbReference type="ChEBI" id="CHEBI:30616"/>
    </ligand>
</feature>
<feature type="active site" description="Pros-phosphohistidine intermediate" evidence="8">
    <location>
        <position position="126"/>
    </location>
</feature>
<dbReference type="GO" id="GO:0004550">
    <property type="term" value="F:nucleoside diphosphate kinase activity"/>
    <property type="evidence" value="ECO:0007669"/>
    <property type="project" value="UniProtKB-EC"/>
</dbReference>
<dbReference type="PANTHER" id="PTHR46956">
    <property type="entry name" value="NUCLEOSIDE DIPHOSPHATE KINASE 6"/>
    <property type="match status" value="1"/>
</dbReference>
<evidence type="ECO:0000256" key="3">
    <source>
        <dbReference type="ARBA" id="ARBA00022723"/>
    </source>
</evidence>
<evidence type="ECO:0000259" key="11">
    <source>
        <dbReference type="SMART" id="SM00562"/>
    </source>
</evidence>
<keyword evidence="2 10" id="KW-0808">Transferase</keyword>
<dbReference type="InterPro" id="IPR023005">
    <property type="entry name" value="Nucleoside_diP_kinase_AS"/>
</dbReference>
<comment type="similarity">
    <text evidence="8 9">Belongs to the NDK family.</text>
</comment>
<evidence type="ECO:0000256" key="10">
    <source>
        <dbReference type="RuleBase" id="RU004013"/>
    </source>
</evidence>
<sequence length="181" mass="20867">MSSAQKCRQLTLAILKPHITKVPHVFQNVRNCIIDNGFQVVQSTRTTLSKHQAAAFYSEHQSRFFYNRLITFMCSGPSEVYILAREDAIKKWRDLMGPTKVYQAVYSAQGTLRADYGLTDTRNATHGSDSEVSARKEISIFFPSFNYDKWVNEEEPLFRSGKVVFDEKNFVHYILKSQVLQ</sequence>
<evidence type="ECO:0000256" key="7">
    <source>
        <dbReference type="ARBA" id="ARBA00022842"/>
    </source>
</evidence>
<dbReference type="GO" id="GO:0046872">
    <property type="term" value="F:metal ion binding"/>
    <property type="evidence" value="ECO:0007669"/>
    <property type="project" value="UniProtKB-KW"/>
</dbReference>
<dbReference type="SMART" id="SM00562">
    <property type="entry name" value="NDK"/>
    <property type="match status" value="1"/>
</dbReference>
<evidence type="ECO:0000256" key="9">
    <source>
        <dbReference type="RuleBase" id="RU004011"/>
    </source>
</evidence>
<dbReference type="PROSITE" id="PS00469">
    <property type="entry name" value="NDPK"/>
    <property type="match status" value="1"/>
</dbReference>
<evidence type="ECO:0000256" key="4">
    <source>
        <dbReference type="ARBA" id="ARBA00022741"/>
    </source>
</evidence>
<feature type="binding site" evidence="8">
    <location>
        <position position="99"/>
    </location>
    <ligand>
        <name>ATP</name>
        <dbReference type="ChEBI" id="CHEBI:30616"/>
    </ligand>
</feature>
<proteinExistence type="inferred from homology"/>
<keyword evidence="5 10" id="KW-0418">Kinase</keyword>
<keyword evidence="3" id="KW-0479">Metal-binding</keyword>
<feature type="domain" description="Nucleoside diphosphate kinase-like" evidence="11">
    <location>
        <begin position="8"/>
        <end position="146"/>
    </location>
</feature>
<dbReference type="PANTHER" id="PTHR46956:SF1">
    <property type="entry name" value="NUCLEOSIDE DIPHOSPHATE KINASE 6"/>
    <property type="match status" value="1"/>
</dbReference>
<feature type="binding site" evidence="8">
    <location>
        <position position="65"/>
    </location>
    <ligand>
        <name>ATP</name>
        <dbReference type="ChEBI" id="CHEBI:30616"/>
    </ligand>
</feature>
<dbReference type="EMBL" id="JAPTSV010000012">
    <property type="protein sequence ID" value="KAJ1522173.1"/>
    <property type="molecule type" value="Genomic_DNA"/>
</dbReference>
<keyword evidence="13" id="KW-1185">Reference proteome</keyword>
<keyword evidence="4 10" id="KW-0547">Nucleotide-binding</keyword>
<keyword evidence="7" id="KW-0460">Magnesium</keyword>
<dbReference type="GO" id="GO:0006183">
    <property type="term" value="P:GTP biosynthetic process"/>
    <property type="evidence" value="ECO:0007669"/>
    <property type="project" value="InterPro"/>
</dbReference>
<evidence type="ECO:0000256" key="5">
    <source>
        <dbReference type="ARBA" id="ARBA00022777"/>
    </source>
</evidence>
<dbReference type="SUPFAM" id="SSF54919">
    <property type="entry name" value="Nucleoside diphosphate kinase, NDK"/>
    <property type="match status" value="1"/>
</dbReference>
<organism evidence="12 13">
    <name type="scientific">Megalurothrips usitatus</name>
    <name type="common">bean blossom thrips</name>
    <dbReference type="NCBI Taxonomy" id="439358"/>
    <lineage>
        <taxon>Eukaryota</taxon>
        <taxon>Metazoa</taxon>
        <taxon>Ecdysozoa</taxon>
        <taxon>Arthropoda</taxon>
        <taxon>Hexapoda</taxon>
        <taxon>Insecta</taxon>
        <taxon>Pterygota</taxon>
        <taxon>Neoptera</taxon>
        <taxon>Paraneoptera</taxon>
        <taxon>Thysanoptera</taxon>
        <taxon>Terebrantia</taxon>
        <taxon>Thripoidea</taxon>
        <taxon>Thripidae</taxon>
        <taxon>Megalurothrips</taxon>
    </lineage>
</organism>
<gene>
    <name evidence="12" type="ORF">ONE63_002483</name>
</gene>
<dbReference type="EC" id="2.7.4.6" evidence="10"/>
<feature type="binding site" evidence="8">
    <location>
        <position position="16"/>
    </location>
    <ligand>
        <name>ATP</name>
        <dbReference type="ChEBI" id="CHEBI:30616"/>
    </ligand>
</feature>
<dbReference type="AlphaFoldDB" id="A0AAV7XCK0"/>
<accession>A0AAV7XCK0</accession>
<dbReference type="PRINTS" id="PR01243">
    <property type="entry name" value="NUCDPKINASE"/>
</dbReference>
<comment type="cofactor">
    <cofactor evidence="1">
        <name>Mg(2+)</name>
        <dbReference type="ChEBI" id="CHEBI:18420"/>
    </cofactor>
</comment>
<protein>
    <recommendedName>
        <fullName evidence="10">Nucleoside diphosphate kinase</fullName>
        <ecNumber evidence="10">2.7.4.6</ecNumber>
    </recommendedName>
</protein>
<evidence type="ECO:0000313" key="12">
    <source>
        <dbReference type="EMBL" id="KAJ1522173.1"/>
    </source>
</evidence>
<evidence type="ECO:0000313" key="13">
    <source>
        <dbReference type="Proteomes" id="UP001075354"/>
    </source>
</evidence>
<evidence type="ECO:0000256" key="6">
    <source>
        <dbReference type="ARBA" id="ARBA00022840"/>
    </source>
</evidence>
<comment type="caution">
    <text evidence="12">The sequence shown here is derived from an EMBL/GenBank/DDBJ whole genome shotgun (WGS) entry which is preliminary data.</text>
</comment>
<name>A0AAV7XCK0_9NEOP</name>
<evidence type="ECO:0000256" key="8">
    <source>
        <dbReference type="PROSITE-ProRule" id="PRU00706"/>
    </source>
</evidence>
<dbReference type="Proteomes" id="UP001075354">
    <property type="component" value="Chromosome 12"/>
</dbReference>
<dbReference type="InterPro" id="IPR037994">
    <property type="entry name" value="NDPk6"/>
</dbReference>
<dbReference type="GO" id="GO:0006228">
    <property type="term" value="P:UTP biosynthetic process"/>
    <property type="evidence" value="ECO:0007669"/>
    <property type="project" value="InterPro"/>
</dbReference>
<dbReference type="GO" id="GO:0006241">
    <property type="term" value="P:CTP biosynthetic process"/>
    <property type="evidence" value="ECO:0007669"/>
    <property type="project" value="InterPro"/>
</dbReference>
<keyword evidence="6 10" id="KW-0067">ATP-binding</keyword>
<reference evidence="12" key="1">
    <citation type="submission" date="2022-12" db="EMBL/GenBank/DDBJ databases">
        <title>Chromosome-level genome assembly of the bean flower thrips Megalurothrips usitatus.</title>
        <authorList>
            <person name="Ma L."/>
            <person name="Liu Q."/>
            <person name="Li H."/>
            <person name="Cai W."/>
        </authorList>
    </citation>
    <scope>NUCLEOTIDE SEQUENCE</scope>
    <source>
        <strain evidence="12">Cailab_2022a</strain>
    </source>
</reference>
<dbReference type="InterPro" id="IPR036850">
    <property type="entry name" value="NDK-like_dom_sf"/>
</dbReference>
<evidence type="ECO:0000256" key="2">
    <source>
        <dbReference type="ARBA" id="ARBA00022679"/>
    </source>
</evidence>
<dbReference type="GO" id="GO:0005524">
    <property type="term" value="F:ATP binding"/>
    <property type="evidence" value="ECO:0007669"/>
    <property type="project" value="UniProtKB-KW"/>
</dbReference>
<dbReference type="InterPro" id="IPR034907">
    <property type="entry name" value="NDK-like_dom"/>
</dbReference>